<evidence type="ECO:0000313" key="1">
    <source>
        <dbReference type="EMBL" id="ADL34244.1"/>
    </source>
</evidence>
<organism evidence="1 2">
    <name type="scientific">Butyrivibrio proteoclasticus (strain ATCC 51982 / DSM 14932 / B316)</name>
    <name type="common">Clostridium proteoclasticum</name>
    <dbReference type="NCBI Taxonomy" id="515622"/>
    <lineage>
        <taxon>Bacteria</taxon>
        <taxon>Bacillati</taxon>
        <taxon>Bacillota</taxon>
        <taxon>Clostridia</taxon>
        <taxon>Lachnospirales</taxon>
        <taxon>Lachnospiraceae</taxon>
        <taxon>Butyrivibrio</taxon>
    </lineage>
</organism>
<name>E0RWE6_BUTPB</name>
<dbReference type="STRING" id="515622.bpr_I1507"/>
<dbReference type="Pfam" id="PF20551">
    <property type="entry name" value="DUF6765"/>
    <property type="match status" value="1"/>
</dbReference>
<keyword evidence="2" id="KW-1185">Reference proteome</keyword>
<evidence type="ECO:0000313" key="2">
    <source>
        <dbReference type="Proteomes" id="UP000001299"/>
    </source>
</evidence>
<dbReference type="HOGENOM" id="CLU_796261_0_0_9"/>
<protein>
    <submittedName>
        <fullName evidence="1">Uncharacterized protein</fullName>
    </submittedName>
</protein>
<dbReference type="KEGG" id="bpb:bpr_I1507"/>
<gene>
    <name evidence="1" type="ordered locus">bpr_I1507</name>
</gene>
<dbReference type="EMBL" id="CP001810">
    <property type="protein sequence ID" value="ADL34244.1"/>
    <property type="molecule type" value="Genomic_DNA"/>
</dbReference>
<dbReference type="Proteomes" id="UP000001299">
    <property type="component" value="Chromosome 1"/>
</dbReference>
<dbReference type="AlphaFoldDB" id="E0RWE6"/>
<reference evidence="1 2" key="1">
    <citation type="journal article" date="2010" name="PLoS ONE">
        <title>The glycobiome of the rumen bacterium Butyrivibrio proteoclasticus B316(T) highlights adaptation to a polysaccharide-rich environment.</title>
        <authorList>
            <person name="Kelly W.J."/>
            <person name="Leahy S.C."/>
            <person name="Altermann E."/>
            <person name="Yeoman C.J."/>
            <person name="Dunne J.C."/>
            <person name="Kong Z."/>
            <person name="Pacheco D.M."/>
            <person name="Li D."/>
            <person name="Noel S.J."/>
            <person name="Moon C.D."/>
            <person name="Cookson A.L."/>
            <person name="Attwood G.T."/>
        </authorList>
    </citation>
    <scope>NUCLEOTIDE SEQUENCE [LARGE SCALE GENOMIC DNA]</scope>
    <source>
        <strain evidence="2">ATCC 51982 / DSM 14932 / B316</strain>
    </source>
</reference>
<dbReference type="RefSeq" id="WP_013280898.1">
    <property type="nucleotide sequence ID" value="NC_014387.1"/>
</dbReference>
<sequence length="375" mass="43687">MQEDFHYYATYCAAIISGYEHEQALDIAYSAQLVDLCSKTFLNRIKAPHIAATTQLQLEMMDARTDVIGLQEITRIWASFHFLPYDLYAQKEHRTKRYMMRYRLICRPNGDLVVKTVELAKNRPLQSVGIAMHVLADTWAHMNFAGTPSLVINNTTAEFTEFVQADEGEKEVERKIKFRHNPSAPDDLEKGIFTNSLFQGNEHSVMNLGHGRAGHLPDYSYMKYRYVPAWNDYKDIIKDNPSDYMMAFTQMITALKYLNGKIERFEKETYDYDAIEEYRDRIDDILRKRQHNACDDWKKFGEELSGKEIPDFDLEKYVDEFVRSNKRNRNNTFLAKFIMGAIAHKGMVTNEIFKSGNLLAGFTKEIRIPRKEETA</sequence>
<accession>E0RWE6</accession>
<dbReference type="eggNOG" id="ENOG502Z8IF">
    <property type="taxonomic scope" value="Bacteria"/>
</dbReference>
<proteinExistence type="predicted"/>
<dbReference type="InterPro" id="IPR046653">
    <property type="entry name" value="DUF6765"/>
</dbReference>